<reference evidence="2" key="1">
    <citation type="submission" date="2016-10" db="EMBL/GenBank/DDBJ databases">
        <authorList>
            <person name="Varghese N."/>
            <person name="Submissions S."/>
        </authorList>
    </citation>
    <scope>NUCLEOTIDE SEQUENCE [LARGE SCALE GENOMIC DNA]</scope>
    <source>
        <strain evidence="2">DSM 44232</strain>
    </source>
</reference>
<gene>
    <name evidence="1" type="ORF">SAMN04488564_103358</name>
</gene>
<dbReference type="GO" id="GO:0005840">
    <property type="term" value="C:ribosome"/>
    <property type="evidence" value="ECO:0007669"/>
    <property type="project" value="UniProtKB-KW"/>
</dbReference>
<keyword evidence="1" id="KW-0687">Ribonucleoprotein</keyword>
<keyword evidence="2" id="KW-1185">Reference proteome</keyword>
<dbReference type="STRING" id="84724.SAMN04488564_103358"/>
<organism evidence="1 2">
    <name type="scientific">Lentzea waywayandensis</name>
    <dbReference type="NCBI Taxonomy" id="84724"/>
    <lineage>
        <taxon>Bacteria</taxon>
        <taxon>Bacillati</taxon>
        <taxon>Actinomycetota</taxon>
        <taxon>Actinomycetes</taxon>
        <taxon>Pseudonocardiales</taxon>
        <taxon>Pseudonocardiaceae</taxon>
        <taxon>Lentzea</taxon>
    </lineage>
</organism>
<dbReference type="EMBL" id="FOYL01000003">
    <property type="protein sequence ID" value="SFR10278.1"/>
    <property type="molecule type" value="Genomic_DNA"/>
</dbReference>
<proteinExistence type="predicted"/>
<protein>
    <submittedName>
        <fullName evidence="1">Small subunit ribosomal protein S1</fullName>
    </submittedName>
</protein>
<accession>A0A1I6DYB1</accession>
<dbReference type="RefSeq" id="WP_218164453.1">
    <property type="nucleotide sequence ID" value="NZ_FOYL01000003.1"/>
</dbReference>
<dbReference type="Proteomes" id="UP000198583">
    <property type="component" value="Unassembled WGS sequence"/>
</dbReference>
<evidence type="ECO:0000313" key="2">
    <source>
        <dbReference type="Proteomes" id="UP000198583"/>
    </source>
</evidence>
<evidence type="ECO:0000313" key="1">
    <source>
        <dbReference type="EMBL" id="SFR10278.1"/>
    </source>
</evidence>
<dbReference type="AlphaFoldDB" id="A0A1I6DYB1"/>
<name>A0A1I6DYB1_9PSEU</name>
<sequence>MTELTIREPGVGGGGLEPAVEGYGLIGLFPPDLTGYHDGARIPLATGVALVRAMLRDNGAWCRLEVDERFFVHIGYDQYMYIGSSEPCDDAVARVRDLGLFPVMVPRSPWGFHGVELEVPRPADDAFWAEVSELVTACGTVLLQERAFIGRSRWHRLRASDIPAVRSGIAPRAALTVWPELNEDVVGELRTLDDRDVALLVWEDRDGVITSRTADGEERPMIAVELTQARGAMVLTLHEEDEDPPLAEAVLPDDDGVVRVRWSV</sequence>
<keyword evidence="1" id="KW-0689">Ribosomal protein</keyword>